<sequence>MSCFRPACPKVDPRCLARLLEARGNFGVRLAKIVVEPPSCLRSYQRHTGGAYCTRHPPILHSSNYAARVLINAAVTAEMINPCLIMKSE</sequence>
<evidence type="ECO:0000313" key="2">
    <source>
        <dbReference type="Proteomes" id="UP000324222"/>
    </source>
</evidence>
<gene>
    <name evidence="1" type="ORF">E2C01_053697</name>
</gene>
<reference evidence="1 2" key="1">
    <citation type="submission" date="2019-05" db="EMBL/GenBank/DDBJ databases">
        <title>Another draft genome of Portunus trituberculatus and its Hox gene families provides insights of decapod evolution.</title>
        <authorList>
            <person name="Jeong J.-H."/>
            <person name="Song I."/>
            <person name="Kim S."/>
            <person name="Choi T."/>
            <person name="Kim D."/>
            <person name="Ryu S."/>
            <person name="Kim W."/>
        </authorList>
    </citation>
    <scope>NUCLEOTIDE SEQUENCE [LARGE SCALE GENOMIC DNA]</scope>
    <source>
        <tissue evidence="1">Muscle</tissue>
    </source>
</reference>
<accession>A0A5B7GQ20</accession>
<evidence type="ECO:0000313" key="1">
    <source>
        <dbReference type="EMBL" id="MPC59673.1"/>
    </source>
</evidence>
<dbReference type="Proteomes" id="UP000324222">
    <property type="component" value="Unassembled WGS sequence"/>
</dbReference>
<proteinExistence type="predicted"/>
<dbReference type="AlphaFoldDB" id="A0A5B7GQ20"/>
<protein>
    <submittedName>
        <fullName evidence="1">Uncharacterized protein</fullName>
    </submittedName>
</protein>
<name>A0A5B7GQ20_PORTR</name>
<organism evidence="1 2">
    <name type="scientific">Portunus trituberculatus</name>
    <name type="common">Swimming crab</name>
    <name type="synonym">Neptunus trituberculatus</name>
    <dbReference type="NCBI Taxonomy" id="210409"/>
    <lineage>
        <taxon>Eukaryota</taxon>
        <taxon>Metazoa</taxon>
        <taxon>Ecdysozoa</taxon>
        <taxon>Arthropoda</taxon>
        <taxon>Crustacea</taxon>
        <taxon>Multicrustacea</taxon>
        <taxon>Malacostraca</taxon>
        <taxon>Eumalacostraca</taxon>
        <taxon>Eucarida</taxon>
        <taxon>Decapoda</taxon>
        <taxon>Pleocyemata</taxon>
        <taxon>Brachyura</taxon>
        <taxon>Eubrachyura</taxon>
        <taxon>Portunoidea</taxon>
        <taxon>Portunidae</taxon>
        <taxon>Portuninae</taxon>
        <taxon>Portunus</taxon>
    </lineage>
</organism>
<keyword evidence="2" id="KW-1185">Reference proteome</keyword>
<dbReference type="EMBL" id="VSRR010016776">
    <property type="protein sequence ID" value="MPC59673.1"/>
    <property type="molecule type" value="Genomic_DNA"/>
</dbReference>
<comment type="caution">
    <text evidence="1">The sequence shown here is derived from an EMBL/GenBank/DDBJ whole genome shotgun (WGS) entry which is preliminary data.</text>
</comment>